<comment type="subcellular location">
    <subcellularLocation>
        <location evidence="1">Cell membrane</location>
        <topology evidence="1">Multi-pass membrane protein</topology>
    </subcellularLocation>
</comment>
<keyword evidence="4 10" id="KW-0812">Transmembrane</keyword>
<evidence type="ECO:0000313" key="13">
    <source>
        <dbReference type="Proteomes" id="UP000886878"/>
    </source>
</evidence>
<dbReference type="GO" id="GO:0005886">
    <property type="term" value="C:plasma membrane"/>
    <property type="evidence" value="ECO:0007669"/>
    <property type="project" value="UniProtKB-SubCell"/>
</dbReference>
<evidence type="ECO:0000256" key="3">
    <source>
        <dbReference type="ARBA" id="ARBA00022475"/>
    </source>
</evidence>
<dbReference type="GO" id="GO:0015386">
    <property type="term" value="F:potassium:proton antiporter activity"/>
    <property type="evidence" value="ECO:0007669"/>
    <property type="project" value="TreeGrafter"/>
</dbReference>
<feature type="transmembrane region" description="Helical" evidence="10">
    <location>
        <begin position="30"/>
        <end position="50"/>
    </location>
</feature>
<feature type="transmembrane region" description="Helical" evidence="10">
    <location>
        <begin position="383"/>
        <end position="405"/>
    </location>
</feature>
<dbReference type="EMBL" id="DXGK01000048">
    <property type="protein sequence ID" value="HIW70271.1"/>
    <property type="molecule type" value="Genomic_DNA"/>
</dbReference>
<dbReference type="Pfam" id="PF00999">
    <property type="entry name" value="Na_H_Exchanger"/>
    <property type="match status" value="1"/>
</dbReference>
<keyword evidence="7" id="KW-0406">Ion transport</keyword>
<dbReference type="AlphaFoldDB" id="A0A9D1U355"/>
<dbReference type="InterPro" id="IPR006153">
    <property type="entry name" value="Cation/H_exchanger_TM"/>
</dbReference>
<organism evidence="12 13">
    <name type="scientific">Candidatus Limosilactobacillus merdipullorum</name>
    <dbReference type="NCBI Taxonomy" id="2838653"/>
    <lineage>
        <taxon>Bacteria</taxon>
        <taxon>Bacillati</taxon>
        <taxon>Bacillota</taxon>
        <taxon>Bacilli</taxon>
        <taxon>Lactobacillales</taxon>
        <taxon>Lactobacillaceae</taxon>
        <taxon>Limosilactobacillus</taxon>
    </lineage>
</organism>
<reference evidence="12" key="1">
    <citation type="journal article" date="2021" name="PeerJ">
        <title>Extensive microbial diversity within the chicken gut microbiome revealed by metagenomics and culture.</title>
        <authorList>
            <person name="Gilroy R."/>
            <person name="Ravi A."/>
            <person name="Getino M."/>
            <person name="Pursley I."/>
            <person name="Horton D.L."/>
            <person name="Alikhan N.F."/>
            <person name="Baker D."/>
            <person name="Gharbi K."/>
            <person name="Hall N."/>
            <person name="Watson M."/>
            <person name="Adriaenssens E.M."/>
            <person name="Foster-Nyarko E."/>
            <person name="Jarju S."/>
            <person name="Secka A."/>
            <person name="Antonio M."/>
            <person name="Oren A."/>
            <person name="Chaudhuri R.R."/>
            <person name="La Ragione R."/>
            <person name="Hildebrand F."/>
            <person name="Pallen M.J."/>
        </authorList>
    </citation>
    <scope>NUCLEOTIDE SEQUENCE</scope>
    <source>
        <strain evidence="12">ChiHejej3B27-2180</strain>
    </source>
</reference>
<feature type="transmembrane region" description="Helical" evidence="10">
    <location>
        <begin position="85"/>
        <end position="106"/>
    </location>
</feature>
<dbReference type="PANTHER" id="PTHR10110">
    <property type="entry name" value="SODIUM/HYDROGEN EXCHANGER"/>
    <property type="match status" value="1"/>
</dbReference>
<keyword evidence="3" id="KW-1003">Cell membrane</keyword>
<dbReference type="GO" id="GO:0015385">
    <property type="term" value="F:sodium:proton antiporter activity"/>
    <property type="evidence" value="ECO:0007669"/>
    <property type="project" value="InterPro"/>
</dbReference>
<evidence type="ECO:0000256" key="1">
    <source>
        <dbReference type="ARBA" id="ARBA00004651"/>
    </source>
</evidence>
<feature type="transmembrane region" description="Helical" evidence="10">
    <location>
        <begin position="305"/>
        <end position="328"/>
    </location>
</feature>
<feature type="transmembrane region" description="Helical" evidence="10">
    <location>
        <begin position="7"/>
        <end position="24"/>
    </location>
</feature>
<evidence type="ECO:0000256" key="5">
    <source>
        <dbReference type="ARBA" id="ARBA00022989"/>
    </source>
</evidence>
<name>A0A9D1U355_9LACO</name>
<evidence type="ECO:0000256" key="7">
    <source>
        <dbReference type="ARBA" id="ARBA00023065"/>
    </source>
</evidence>
<feature type="domain" description="Cation/H+ exchanger transmembrane" evidence="11">
    <location>
        <begin position="13"/>
        <end position="404"/>
    </location>
</feature>
<keyword evidence="5 10" id="KW-1133">Transmembrane helix</keyword>
<proteinExistence type="predicted"/>
<evidence type="ECO:0000256" key="9">
    <source>
        <dbReference type="ARBA" id="ARBA00023201"/>
    </source>
</evidence>
<protein>
    <submittedName>
        <fullName evidence="12">Sodium:proton antiporter</fullName>
    </submittedName>
</protein>
<dbReference type="GO" id="GO:0098719">
    <property type="term" value="P:sodium ion import across plasma membrane"/>
    <property type="evidence" value="ECO:0007669"/>
    <property type="project" value="TreeGrafter"/>
</dbReference>
<sequence>MESFITILYLLVAVLFANIIHAIYPKIPLALYQIAAGALLILSPLHTSHVKLDPEIFMMLIIGPLLFNDGQKQSIRKLTYHLRSIWSMAILLAIVTVGVIGIGLHWGMPRDFSLPAAFMLAAIVTPTDAVAVKSLTTTVSMPDNVNEVLEYESLFNDASGLVLFNLAVPTMINGRFSFVNGVLTFLYVFFGGIVVGLILGSLIANLRLWMLREHADISNIDLPINLLTPIVVYMAAEEIHVSGIIAVVAAGIAHSIWYERLHLTSSKLQISSSTIWTLVTDVLNGLVFALLGVTLPNIFHGVSAAAFGQVLIIAVLIYAAMTAIRYFWARADIVKLCSDEDAEKKEAFLLAIGGVHGTIALAMAFSMPALIHGTALPYRNQYILITTVVIFVSLLVGALCFPILLPHKQLGYTQADFNAHLVESVYAALHYLNGLDTAHHREVSIVQDNLSSQLREHVHIDRRQFEDLLDGAQKVELATIDRLHDAGKIDDEQAELYGHFFAKMLAFNQRNVMLNYFSYLWHGLQRRRKRREMQKNRKKLHEHLLNNCDAFCMMVNEVNKAVNDYLQQQATGNNLEEIRNIKLIYSRRIQVFNRQDEVDATFLNQLFLDSFRREHNYVSQQLADGQINRELANALNKQISTDELVYMQSID</sequence>
<dbReference type="GO" id="GO:0051453">
    <property type="term" value="P:regulation of intracellular pH"/>
    <property type="evidence" value="ECO:0007669"/>
    <property type="project" value="TreeGrafter"/>
</dbReference>
<feature type="transmembrane region" description="Helical" evidence="10">
    <location>
        <begin position="278"/>
        <end position="299"/>
    </location>
</feature>
<feature type="transmembrane region" description="Helical" evidence="10">
    <location>
        <begin position="241"/>
        <end position="258"/>
    </location>
</feature>
<dbReference type="Gene3D" id="6.10.140.1330">
    <property type="match status" value="1"/>
</dbReference>
<feature type="transmembrane region" description="Helical" evidence="10">
    <location>
        <begin position="348"/>
        <end position="371"/>
    </location>
</feature>
<keyword evidence="6" id="KW-0915">Sodium</keyword>
<evidence type="ECO:0000256" key="8">
    <source>
        <dbReference type="ARBA" id="ARBA00023136"/>
    </source>
</evidence>
<keyword evidence="8 10" id="KW-0472">Membrane</keyword>
<gene>
    <name evidence="12" type="ORF">H9876_02670</name>
</gene>
<evidence type="ECO:0000256" key="10">
    <source>
        <dbReference type="SAM" id="Phobius"/>
    </source>
</evidence>
<keyword evidence="9" id="KW-0739">Sodium transport</keyword>
<dbReference type="InterPro" id="IPR018422">
    <property type="entry name" value="Cation/H_exchanger_CPA1"/>
</dbReference>
<keyword evidence="2" id="KW-0813">Transport</keyword>
<evidence type="ECO:0000256" key="2">
    <source>
        <dbReference type="ARBA" id="ARBA00022448"/>
    </source>
</evidence>
<evidence type="ECO:0000259" key="11">
    <source>
        <dbReference type="Pfam" id="PF00999"/>
    </source>
</evidence>
<feature type="transmembrane region" description="Helical" evidence="10">
    <location>
        <begin position="184"/>
        <end position="205"/>
    </location>
</feature>
<dbReference type="PANTHER" id="PTHR10110:SF86">
    <property type="entry name" value="SODIUM_HYDROGEN EXCHANGER 7"/>
    <property type="match status" value="1"/>
</dbReference>
<evidence type="ECO:0000256" key="6">
    <source>
        <dbReference type="ARBA" id="ARBA00023053"/>
    </source>
</evidence>
<comment type="caution">
    <text evidence="12">The sequence shown here is derived from an EMBL/GenBank/DDBJ whole genome shotgun (WGS) entry which is preliminary data.</text>
</comment>
<reference evidence="12" key="2">
    <citation type="submission" date="2021-04" db="EMBL/GenBank/DDBJ databases">
        <authorList>
            <person name="Gilroy R."/>
        </authorList>
    </citation>
    <scope>NUCLEOTIDE SEQUENCE</scope>
    <source>
        <strain evidence="12">ChiHejej3B27-2180</strain>
    </source>
</reference>
<evidence type="ECO:0000256" key="4">
    <source>
        <dbReference type="ARBA" id="ARBA00022692"/>
    </source>
</evidence>
<accession>A0A9D1U355</accession>
<evidence type="ECO:0000313" key="12">
    <source>
        <dbReference type="EMBL" id="HIW70271.1"/>
    </source>
</evidence>
<dbReference type="Proteomes" id="UP000886878">
    <property type="component" value="Unassembled WGS sequence"/>
</dbReference>